<keyword evidence="8" id="KW-1185">Reference proteome</keyword>
<dbReference type="AlphaFoldDB" id="A0A1E7FAD8"/>
<dbReference type="SUPFAM" id="SSF48371">
    <property type="entry name" value="ARM repeat"/>
    <property type="match status" value="1"/>
</dbReference>
<dbReference type="GO" id="GO:0061608">
    <property type="term" value="F:nuclear import signal receptor activity"/>
    <property type="evidence" value="ECO:0007669"/>
    <property type="project" value="InterPro"/>
</dbReference>
<dbReference type="GO" id="GO:0006606">
    <property type="term" value="P:protein import into nucleus"/>
    <property type="evidence" value="ECO:0007669"/>
    <property type="project" value="InterPro"/>
</dbReference>
<keyword evidence="4 5" id="KW-0653">Protein transport</keyword>
<dbReference type="GO" id="GO:0005737">
    <property type="term" value="C:cytoplasm"/>
    <property type="evidence" value="ECO:0007669"/>
    <property type="project" value="InterPro"/>
</dbReference>
<evidence type="ECO:0000256" key="3">
    <source>
        <dbReference type="ARBA" id="ARBA00022737"/>
    </source>
</evidence>
<keyword evidence="2 5" id="KW-0813">Transport</keyword>
<dbReference type="InterPro" id="IPR000225">
    <property type="entry name" value="Armadillo"/>
</dbReference>
<evidence type="ECO:0000313" key="7">
    <source>
        <dbReference type="EMBL" id="OEU15099.1"/>
    </source>
</evidence>
<dbReference type="PROSITE" id="PS50176">
    <property type="entry name" value="ARM_REPEAT"/>
    <property type="match status" value="1"/>
</dbReference>
<comment type="similarity">
    <text evidence="1 5">Belongs to the importin alpha family.</text>
</comment>
<organism evidence="7 8">
    <name type="scientific">Fragilariopsis cylindrus CCMP1102</name>
    <dbReference type="NCBI Taxonomy" id="635003"/>
    <lineage>
        <taxon>Eukaryota</taxon>
        <taxon>Sar</taxon>
        <taxon>Stramenopiles</taxon>
        <taxon>Ochrophyta</taxon>
        <taxon>Bacillariophyta</taxon>
        <taxon>Bacillariophyceae</taxon>
        <taxon>Bacillariophycidae</taxon>
        <taxon>Bacillariales</taxon>
        <taxon>Bacillariaceae</taxon>
        <taxon>Fragilariopsis</taxon>
    </lineage>
</organism>
<evidence type="ECO:0000313" key="8">
    <source>
        <dbReference type="Proteomes" id="UP000095751"/>
    </source>
</evidence>
<evidence type="ECO:0000256" key="1">
    <source>
        <dbReference type="ARBA" id="ARBA00010394"/>
    </source>
</evidence>
<gene>
    <name evidence="7" type="ORF">FRACYDRAFT_208671</name>
</gene>
<dbReference type="PANTHER" id="PTHR23316">
    <property type="entry name" value="IMPORTIN ALPHA"/>
    <property type="match status" value="1"/>
</dbReference>
<dbReference type="KEGG" id="fcy:FRACYDRAFT_208671"/>
<evidence type="ECO:0000256" key="5">
    <source>
        <dbReference type="PIRNR" id="PIRNR005673"/>
    </source>
</evidence>
<dbReference type="OrthoDB" id="29145at2759"/>
<proteinExistence type="inferred from homology"/>
<dbReference type="InterPro" id="IPR024931">
    <property type="entry name" value="Importin_alpha"/>
</dbReference>
<evidence type="ECO:0000256" key="2">
    <source>
        <dbReference type="ARBA" id="ARBA00022448"/>
    </source>
</evidence>
<sequence>MSIRKQKKEVLLKKKRVAGSHGNNNRIFDLKGILLSLDSSEDDIIRATQEIRRLSSSEDNLYIQEILNDGIISILVRNLKCGIYQTSTVIYESAWALTNIASTNAMDVVMAGAIKDLVDLLQHSEDIVREQSAWCLGNIAGEGPDMRDQVLYGSALRPLLSDVENPSNLSHLGTVVWTVSNLCRGKPSPPSTLTVGAILPLVSLLDRPITEEIIVDVLWALSYLSDGNEEKIEEVFSSGVTPKLIKLLEDNTIRYKKLIIRILGNFVSGSEHQTDGVLDSGLFSLLAGLMGSQSREVRKESCWLASNIACGNHEQITKLVKKKKVVQELVASAMHDRWDVRQEALWALVNICICGNPSHVLSLVQADGLGPLVMVLSLENVDVTLLIGALDAIKNVLELNDHHLLLFAEHDGIDYLEQLQEHPSNTVYEKVVALIEDYFGVAEEEDENLAPEKNENGGFAFGISDQAKIALNAFPKQQHRASVFGRVPSNQLP</sequence>
<feature type="repeat" description="ARM" evidence="6">
    <location>
        <begin position="196"/>
        <end position="239"/>
    </location>
</feature>
<reference evidence="7 8" key="1">
    <citation type="submission" date="2016-09" db="EMBL/GenBank/DDBJ databases">
        <title>Extensive genetic diversity and differential bi-allelic expression allows diatom success in the polar Southern Ocean.</title>
        <authorList>
            <consortium name="DOE Joint Genome Institute"/>
            <person name="Mock T."/>
            <person name="Otillar R.P."/>
            <person name="Strauss J."/>
            <person name="Dupont C."/>
            <person name="Frickenhaus S."/>
            <person name="Maumus F."/>
            <person name="Mcmullan M."/>
            <person name="Sanges R."/>
            <person name="Schmutz J."/>
            <person name="Toseland A."/>
            <person name="Valas R."/>
            <person name="Veluchamy A."/>
            <person name="Ward B.J."/>
            <person name="Allen A."/>
            <person name="Barry K."/>
            <person name="Falciatore A."/>
            <person name="Ferrante M."/>
            <person name="Fortunato A.E."/>
            <person name="Gloeckner G."/>
            <person name="Gruber A."/>
            <person name="Hipkin R."/>
            <person name="Janech M."/>
            <person name="Kroth P."/>
            <person name="Leese F."/>
            <person name="Lindquist E."/>
            <person name="Lyon B.R."/>
            <person name="Martin J."/>
            <person name="Mayer C."/>
            <person name="Parker M."/>
            <person name="Quesneville H."/>
            <person name="Raymond J."/>
            <person name="Uhlig C."/>
            <person name="Valentin K.U."/>
            <person name="Worden A.Z."/>
            <person name="Armbrust E.V."/>
            <person name="Bowler C."/>
            <person name="Green B."/>
            <person name="Moulton V."/>
            <person name="Van Oosterhout C."/>
            <person name="Grigoriev I."/>
        </authorList>
    </citation>
    <scope>NUCLEOTIDE SEQUENCE [LARGE SCALE GENOMIC DNA]</scope>
    <source>
        <strain evidence="7 8">CCMP1102</strain>
    </source>
</reference>
<name>A0A1E7FAD8_9STRA</name>
<dbReference type="Gene3D" id="1.25.10.10">
    <property type="entry name" value="Leucine-rich Repeat Variant"/>
    <property type="match status" value="1"/>
</dbReference>
<evidence type="ECO:0000256" key="4">
    <source>
        <dbReference type="ARBA" id="ARBA00022927"/>
    </source>
</evidence>
<protein>
    <recommendedName>
        <fullName evidence="5">Importin subunit alpha</fullName>
    </recommendedName>
</protein>
<dbReference type="InterPro" id="IPR016024">
    <property type="entry name" value="ARM-type_fold"/>
</dbReference>
<dbReference type="SMART" id="SM00185">
    <property type="entry name" value="ARM"/>
    <property type="match status" value="8"/>
</dbReference>
<dbReference type="Pfam" id="PF00514">
    <property type="entry name" value="Arm"/>
    <property type="match status" value="2"/>
</dbReference>
<evidence type="ECO:0000256" key="6">
    <source>
        <dbReference type="PROSITE-ProRule" id="PRU00259"/>
    </source>
</evidence>
<dbReference type="InterPro" id="IPR011989">
    <property type="entry name" value="ARM-like"/>
</dbReference>
<dbReference type="PIRSF" id="PIRSF005673">
    <property type="entry name" value="Importin_alpha"/>
    <property type="match status" value="1"/>
</dbReference>
<dbReference type="Proteomes" id="UP000095751">
    <property type="component" value="Unassembled WGS sequence"/>
</dbReference>
<dbReference type="InParanoid" id="A0A1E7FAD8"/>
<dbReference type="Pfam" id="PF16186">
    <property type="entry name" value="Arm_3"/>
    <property type="match status" value="1"/>
</dbReference>
<dbReference type="InterPro" id="IPR032413">
    <property type="entry name" value="Arm_3"/>
</dbReference>
<keyword evidence="3" id="KW-0677">Repeat</keyword>
<dbReference type="EMBL" id="KV784359">
    <property type="protein sequence ID" value="OEU15099.1"/>
    <property type="molecule type" value="Genomic_DNA"/>
</dbReference>
<accession>A0A1E7FAD8</accession>